<reference evidence="2 3" key="1">
    <citation type="submission" date="2023-10" db="EMBL/GenBank/DDBJ databases">
        <title>Psychrosphaera aquimaarina strain SW33 isolated from seawater.</title>
        <authorList>
            <person name="Bayburt H."/>
            <person name="Kim J.M."/>
            <person name="Choi B.J."/>
            <person name="Jeon C.O."/>
        </authorList>
    </citation>
    <scope>NUCLEOTIDE SEQUENCE [LARGE SCALE GENOMIC DNA]</scope>
    <source>
        <strain evidence="2 3">KCTC 52743</strain>
    </source>
</reference>
<dbReference type="SUPFAM" id="SSF56281">
    <property type="entry name" value="Metallo-hydrolase/oxidoreductase"/>
    <property type="match status" value="1"/>
</dbReference>
<dbReference type="Pfam" id="PF12706">
    <property type="entry name" value="Lactamase_B_2"/>
    <property type="match status" value="1"/>
</dbReference>
<evidence type="ECO:0000313" key="3">
    <source>
        <dbReference type="Proteomes" id="UP001257914"/>
    </source>
</evidence>
<proteinExistence type="predicted"/>
<gene>
    <name evidence="2" type="ORF">RT723_03265</name>
</gene>
<dbReference type="InterPro" id="IPR024884">
    <property type="entry name" value="NAPE-PLD"/>
</dbReference>
<evidence type="ECO:0000313" key="2">
    <source>
        <dbReference type="EMBL" id="MDU0112038.1"/>
    </source>
</evidence>
<dbReference type="Proteomes" id="UP001257914">
    <property type="component" value="Unassembled WGS sequence"/>
</dbReference>
<dbReference type="InterPro" id="IPR036866">
    <property type="entry name" value="RibonucZ/Hydroxyglut_hydro"/>
</dbReference>
<dbReference type="RefSeq" id="WP_315945884.1">
    <property type="nucleotide sequence ID" value="NZ_JAWCUA010000003.1"/>
</dbReference>
<feature type="domain" description="Metallo-beta-lactamase" evidence="1">
    <location>
        <begin position="88"/>
        <end position="281"/>
    </location>
</feature>
<dbReference type="EMBL" id="JAWCUA010000003">
    <property type="protein sequence ID" value="MDU0112038.1"/>
    <property type="molecule type" value="Genomic_DNA"/>
</dbReference>
<accession>A0ABU3QX88</accession>
<sequence>MASGCAKAFDSNEQTQKFTNSEINYKTSASDFYQMIKAFWNDNRTHATPNFDIPVLPLTADQLNQDQSDTVFRLGHSTILVRIDQDLILFDPVFSDRASPVQWMGPKRFHQPPISIEQLPKIKAVIISHDHYDHLDKKAISALNDKVEYFITPLKVGQHLRDWGVPENKITELDWWQSTQIETLTITATPSQHFSGRGLFDKDETLWASWAIKGWESNIYFSGDSGYFNGFKEIGDRLGPFDLTFIETGAYNKLWPEIHMFPEQSLQAHIDLKGKAMMPIHNGTFDLSLHNWFEPLQRISDLAADQGVNLLTPMFGEAVKVQTPEKTTQWWLNPQD</sequence>
<dbReference type="Gene3D" id="3.60.15.10">
    <property type="entry name" value="Ribonuclease Z/Hydroxyacylglutathione hydrolase-like"/>
    <property type="match status" value="1"/>
</dbReference>
<keyword evidence="3" id="KW-1185">Reference proteome</keyword>
<name>A0ABU3QX88_9GAMM</name>
<protein>
    <submittedName>
        <fullName evidence="2">MBL fold metallo-hydrolase</fullName>
    </submittedName>
</protein>
<organism evidence="2 3">
    <name type="scientific">Psychrosphaera aquimarina</name>
    <dbReference type="NCBI Taxonomy" id="2044854"/>
    <lineage>
        <taxon>Bacteria</taxon>
        <taxon>Pseudomonadati</taxon>
        <taxon>Pseudomonadota</taxon>
        <taxon>Gammaproteobacteria</taxon>
        <taxon>Alteromonadales</taxon>
        <taxon>Pseudoalteromonadaceae</taxon>
        <taxon>Psychrosphaera</taxon>
    </lineage>
</organism>
<dbReference type="PANTHER" id="PTHR15032:SF4">
    <property type="entry name" value="N-ACYL-PHOSPHATIDYLETHANOLAMINE-HYDROLYZING PHOSPHOLIPASE D"/>
    <property type="match status" value="1"/>
</dbReference>
<dbReference type="InterPro" id="IPR001279">
    <property type="entry name" value="Metallo-B-lactamas"/>
</dbReference>
<comment type="caution">
    <text evidence="2">The sequence shown here is derived from an EMBL/GenBank/DDBJ whole genome shotgun (WGS) entry which is preliminary data.</text>
</comment>
<evidence type="ECO:0000259" key="1">
    <source>
        <dbReference type="Pfam" id="PF12706"/>
    </source>
</evidence>
<dbReference type="PIRSF" id="PIRSF038896">
    <property type="entry name" value="NAPE-PLD"/>
    <property type="match status" value="1"/>
</dbReference>
<dbReference type="PANTHER" id="PTHR15032">
    <property type="entry name" value="N-ACYL-PHOSPHATIDYLETHANOLAMINE-HYDROLYZING PHOSPHOLIPASE D"/>
    <property type="match status" value="1"/>
</dbReference>